<keyword evidence="2" id="KW-0418">Kinase</keyword>
<feature type="domain" description="Aspartate/glutamate/uridylate kinase" evidence="1">
    <location>
        <begin position="6"/>
        <end position="75"/>
    </location>
</feature>
<gene>
    <name evidence="2" type="ORF">MGSAQ_000736</name>
</gene>
<dbReference type="InterPro" id="IPR036393">
    <property type="entry name" value="AceGlu_kinase-like_sf"/>
</dbReference>
<reference evidence="2" key="1">
    <citation type="submission" date="2013-11" db="EMBL/GenBank/DDBJ databases">
        <title>Microbial diversity, functional groups and degradation webs in Northern and Southern Mediterranean and Red Sea marine crude oil polluted sites.</title>
        <authorList>
            <person name="Daffonchio D."/>
            <person name="Mapelli F."/>
            <person name="Ferrer M."/>
            <person name="Richter M."/>
            <person name="Cherif A."/>
            <person name="Malkawi H.I."/>
            <person name="Yakimov M.M."/>
            <person name="Abdel-Fattah Y.R."/>
            <person name="Blaghen M."/>
            <person name="Golyshin P.N."/>
            <person name="Kalogerakis N."/>
            <person name="Boon N."/>
            <person name="Magagnini M."/>
            <person name="Fava F."/>
        </authorList>
    </citation>
    <scope>NUCLEOTIDE SEQUENCE</scope>
</reference>
<dbReference type="SUPFAM" id="SSF53633">
    <property type="entry name" value="Carbamate kinase-like"/>
    <property type="match status" value="1"/>
</dbReference>
<dbReference type="Gene3D" id="3.40.1160.10">
    <property type="entry name" value="Acetylglutamate kinase-like"/>
    <property type="match status" value="1"/>
</dbReference>
<comment type="caution">
    <text evidence="2">The sequence shown here is derived from an EMBL/GenBank/DDBJ whole genome shotgun (WGS) entry which is preliminary data.</text>
</comment>
<dbReference type="AlphaFoldDB" id="A0A1B6NXN3"/>
<protein>
    <submittedName>
        <fullName evidence="2">Acetylglutamate kinase</fullName>
    </submittedName>
</protein>
<dbReference type="Pfam" id="PF00696">
    <property type="entry name" value="AA_kinase"/>
    <property type="match status" value="1"/>
</dbReference>
<sequence length="95" mass="10060">MSVSPIVIKVGGALLDDTAAMTRLFLSVKDVQATRPVVVVHGGGPLVETLMASLGLQSTKIDGLRVTPDEHMPYICGASQALPISSYAQRLWLQA</sequence>
<dbReference type="EMBL" id="AYSL01000344">
    <property type="protein sequence ID" value="KTF07772.1"/>
    <property type="molecule type" value="Genomic_DNA"/>
</dbReference>
<evidence type="ECO:0000259" key="1">
    <source>
        <dbReference type="Pfam" id="PF00696"/>
    </source>
</evidence>
<organism evidence="2">
    <name type="scientific">marine sediment metagenome</name>
    <dbReference type="NCBI Taxonomy" id="412755"/>
    <lineage>
        <taxon>unclassified sequences</taxon>
        <taxon>metagenomes</taxon>
        <taxon>ecological metagenomes</taxon>
    </lineage>
</organism>
<evidence type="ECO:0000313" key="2">
    <source>
        <dbReference type="EMBL" id="KTF07772.1"/>
    </source>
</evidence>
<dbReference type="GO" id="GO:0016301">
    <property type="term" value="F:kinase activity"/>
    <property type="evidence" value="ECO:0007669"/>
    <property type="project" value="UniProtKB-KW"/>
</dbReference>
<keyword evidence="2" id="KW-0808">Transferase</keyword>
<dbReference type="InterPro" id="IPR001048">
    <property type="entry name" value="Asp/Glu/Uridylate_kinase"/>
</dbReference>
<name>A0A1B6NXN3_9ZZZZ</name>
<accession>A0A1B6NXN3</accession>
<proteinExistence type="predicted"/>